<evidence type="ECO:0000256" key="1">
    <source>
        <dbReference type="SAM" id="MobiDB-lite"/>
    </source>
</evidence>
<evidence type="ECO:0000313" key="3">
    <source>
        <dbReference type="Proteomes" id="UP000469185"/>
    </source>
</evidence>
<dbReference type="Proteomes" id="UP000469185">
    <property type="component" value="Unassembled WGS sequence"/>
</dbReference>
<reference evidence="2 3" key="1">
    <citation type="submission" date="2020-02" db="EMBL/GenBank/DDBJ databases">
        <authorList>
            <person name="Li X.-J."/>
            <person name="Feng X.-M."/>
        </authorList>
    </citation>
    <scope>NUCLEOTIDE SEQUENCE [LARGE SCALE GENOMIC DNA]</scope>
    <source>
        <strain evidence="2 3">CGMCC 4.7225</strain>
    </source>
</reference>
<protein>
    <submittedName>
        <fullName evidence="2">Uncharacterized protein</fullName>
    </submittedName>
</protein>
<sequence>MTSPDEELDPDVLRVELEYHHAAARRHAAYARRSRDRLLQALAERMTPEQRRAWIRQSTRAIKAVLIGACGWFIEQARDHTARSAVVSATALVATGSTQVIPTVIERPPLVIAMEQPAPEVVTPEPPPSTPEPPAPTVTTTTTATATATATETVTATPHPLDISTPEPTPTATVPQPTRTPKAVAATTPPDTEPMNEPTFFVPENRVTMPPTVPTSTPTATPTPTRSPDAPPAATECVELPERTGVSGTVCEPPPERDPDGEWLDCLQLERLTEIMRCVRNPDKWFT</sequence>
<feature type="region of interest" description="Disordered" evidence="1">
    <location>
        <begin position="120"/>
        <end position="233"/>
    </location>
</feature>
<gene>
    <name evidence="2" type="ORF">G1H11_14330</name>
</gene>
<proteinExistence type="predicted"/>
<dbReference type="RefSeq" id="WP_163819269.1">
    <property type="nucleotide sequence ID" value="NZ_JAAGOB010000007.1"/>
</dbReference>
<name>A0A6N9YNC9_9ACTN</name>
<accession>A0A6N9YNC9</accession>
<feature type="compositionally biased region" description="Low complexity" evidence="1">
    <location>
        <begin position="208"/>
        <end position="233"/>
    </location>
</feature>
<evidence type="ECO:0000313" key="2">
    <source>
        <dbReference type="EMBL" id="NED96484.1"/>
    </source>
</evidence>
<feature type="compositionally biased region" description="Low complexity" evidence="1">
    <location>
        <begin position="137"/>
        <end position="158"/>
    </location>
</feature>
<organism evidence="2 3">
    <name type="scientific">Phytoactinopolyspora alkaliphila</name>
    <dbReference type="NCBI Taxonomy" id="1783498"/>
    <lineage>
        <taxon>Bacteria</taxon>
        <taxon>Bacillati</taxon>
        <taxon>Actinomycetota</taxon>
        <taxon>Actinomycetes</taxon>
        <taxon>Jiangellales</taxon>
        <taxon>Jiangellaceae</taxon>
        <taxon>Phytoactinopolyspora</taxon>
    </lineage>
</organism>
<comment type="caution">
    <text evidence="2">The sequence shown here is derived from an EMBL/GenBank/DDBJ whole genome shotgun (WGS) entry which is preliminary data.</text>
</comment>
<keyword evidence="3" id="KW-1185">Reference proteome</keyword>
<feature type="compositionally biased region" description="Polar residues" evidence="1">
    <location>
        <begin position="170"/>
        <end position="179"/>
    </location>
</feature>
<dbReference type="EMBL" id="JAAGOB010000007">
    <property type="protein sequence ID" value="NED96484.1"/>
    <property type="molecule type" value="Genomic_DNA"/>
</dbReference>
<feature type="compositionally biased region" description="Pro residues" evidence="1">
    <location>
        <begin position="124"/>
        <end position="136"/>
    </location>
</feature>
<dbReference type="PRINTS" id="PR01217">
    <property type="entry name" value="PRICHEXTENSN"/>
</dbReference>
<dbReference type="AlphaFoldDB" id="A0A6N9YNC9"/>